<dbReference type="AlphaFoldDB" id="A0A0G2ZE54"/>
<dbReference type="NCBIfam" id="TIGR00275">
    <property type="entry name" value="aminoacetone oxidase family FAD-binding enzyme"/>
    <property type="match status" value="1"/>
</dbReference>
<dbReference type="InterPro" id="IPR055178">
    <property type="entry name" value="RsdA/BaiN/AoA(So)-like_dom"/>
</dbReference>
<dbReference type="Proteomes" id="UP000035159">
    <property type="component" value="Chromosome"/>
</dbReference>
<dbReference type="PATRIC" id="fig|1330330.3.peg.1725"/>
<dbReference type="EMBL" id="CP011232">
    <property type="protein sequence ID" value="AKI97839.1"/>
    <property type="molecule type" value="Genomic_DNA"/>
</dbReference>
<evidence type="ECO:0000256" key="1">
    <source>
        <dbReference type="ARBA" id="ARBA00001974"/>
    </source>
</evidence>
<dbReference type="PRINTS" id="PR00368">
    <property type="entry name" value="FADPNR"/>
</dbReference>
<dbReference type="Gene3D" id="2.40.30.10">
    <property type="entry name" value="Translation factors"/>
    <property type="match status" value="1"/>
</dbReference>
<dbReference type="SUPFAM" id="SSF51905">
    <property type="entry name" value="FAD/NAD(P)-binding domain"/>
    <property type="match status" value="1"/>
</dbReference>
<evidence type="ECO:0000256" key="2">
    <source>
        <dbReference type="ARBA" id="ARBA00022630"/>
    </source>
</evidence>
<dbReference type="Gene3D" id="1.10.8.260">
    <property type="entry name" value="HI0933 insert domain-like"/>
    <property type="match status" value="1"/>
</dbReference>
<sequence>MVVYDVIVIGAGPAGLFTAINTANCGMKVIILEKKKSPAKKLLISGSGQCNLTHTGSITDFLSHYGDNGRFVKPALYAFDNRRLIKYFKDRGLDTIIKEEGKVFPSTMKAEDVLNVLLLDAKKKSVTLKCETPVVDVKRLGNGFNVITREKLYNSKSLVIATGGKSYPWTGSEGDGYRFAAKFGHNIIKPEPALVPFYIKNFQLQELSGISFEGARVAIWRDGKKISERKEPLLITHRGFSGPSILHLSRIAVTGDEISVNFLDITHEEFERNLMAQGNILVRTRLRKLGYPVRLLDKLMQDCGLSLNLKISQLNKIARKKLVRIFTDYRTVIEKGGFNIAMVTKGGVDLKEINPKTMESKKVKGLYFVGEVLNIDGDTGGYNLQAAFSSAYLAAKSLCG</sequence>
<dbReference type="InterPro" id="IPR004792">
    <property type="entry name" value="BaiN-like"/>
</dbReference>
<evidence type="ECO:0000259" key="5">
    <source>
        <dbReference type="Pfam" id="PF22780"/>
    </source>
</evidence>
<keyword evidence="7" id="KW-1185">Reference proteome</keyword>
<accession>A0A0G2ZE54</accession>
<dbReference type="Pfam" id="PF03486">
    <property type="entry name" value="HI0933_like"/>
    <property type="match status" value="1"/>
</dbReference>
<evidence type="ECO:0000313" key="7">
    <source>
        <dbReference type="Proteomes" id="UP000035159"/>
    </source>
</evidence>
<dbReference type="OrthoDB" id="9773233at2"/>
<evidence type="ECO:0000259" key="4">
    <source>
        <dbReference type="Pfam" id="PF03486"/>
    </source>
</evidence>
<evidence type="ECO:0000313" key="6">
    <source>
        <dbReference type="EMBL" id="AKI97839.1"/>
    </source>
</evidence>
<dbReference type="InterPro" id="IPR057661">
    <property type="entry name" value="RsdA/BaiN/AoA(So)_Rossmann"/>
</dbReference>
<comment type="cofactor">
    <cofactor evidence="1">
        <name>FAD</name>
        <dbReference type="ChEBI" id="CHEBI:57692"/>
    </cofactor>
</comment>
<dbReference type="RefSeq" id="WP_047754974.1">
    <property type="nucleotide sequence ID" value="NZ_CAJUHA010000005.1"/>
</dbReference>
<dbReference type="Gene3D" id="3.50.50.60">
    <property type="entry name" value="FAD/NAD(P)-binding domain"/>
    <property type="match status" value="1"/>
</dbReference>
<dbReference type="PRINTS" id="PR00411">
    <property type="entry name" value="PNDRDTASEI"/>
</dbReference>
<feature type="domain" description="RsdA/BaiN/AoA(So)-like insert" evidence="5">
    <location>
        <begin position="191"/>
        <end position="333"/>
    </location>
</feature>
<dbReference type="KEGG" id="kpf:IX53_08485"/>
<dbReference type="PANTHER" id="PTHR42887">
    <property type="entry name" value="OS12G0638800 PROTEIN"/>
    <property type="match status" value="1"/>
</dbReference>
<proteinExistence type="predicted"/>
<keyword evidence="2" id="KW-0285">Flavoprotein</keyword>
<dbReference type="InterPro" id="IPR023166">
    <property type="entry name" value="BaiN-like_dom_sf"/>
</dbReference>
<feature type="domain" description="RsdA/BaiN/AoA(So)-like Rossmann fold-like" evidence="4">
    <location>
        <begin position="5"/>
        <end position="396"/>
    </location>
</feature>
<dbReference type="Pfam" id="PF22780">
    <property type="entry name" value="HI0933_like_1st"/>
    <property type="match status" value="1"/>
</dbReference>
<gene>
    <name evidence="6" type="ORF">IX53_08485</name>
</gene>
<evidence type="ECO:0000256" key="3">
    <source>
        <dbReference type="ARBA" id="ARBA00022827"/>
    </source>
</evidence>
<name>A0A0G2ZE54_9BACT</name>
<evidence type="ECO:0008006" key="8">
    <source>
        <dbReference type="Google" id="ProtNLM"/>
    </source>
</evidence>
<reference evidence="6 7" key="1">
    <citation type="submission" date="2015-04" db="EMBL/GenBank/DDBJ databases">
        <title>Complete Genome Sequence of Kosmotoga pacifica SLHLJ1.</title>
        <authorList>
            <person name="Jiang L.J."/>
            <person name="Shao Z.Z."/>
            <person name="Jebbar M."/>
        </authorList>
    </citation>
    <scope>NUCLEOTIDE SEQUENCE [LARGE SCALE GENOMIC DNA]</scope>
    <source>
        <strain evidence="6 7">SLHLJ1</strain>
    </source>
</reference>
<organism evidence="6 7">
    <name type="scientific">Kosmotoga pacifica</name>
    <dbReference type="NCBI Taxonomy" id="1330330"/>
    <lineage>
        <taxon>Bacteria</taxon>
        <taxon>Thermotogati</taxon>
        <taxon>Thermotogota</taxon>
        <taxon>Thermotogae</taxon>
        <taxon>Kosmotogales</taxon>
        <taxon>Kosmotogaceae</taxon>
        <taxon>Kosmotoga</taxon>
    </lineage>
</organism>
<protein>
    <recommendedName>
        <fullName evidence="8">Flavoprotein</fullName>
    </recommendedName>
</protein>
<dbReference type="SUPFAM" id="SSF160996">
    <property type="entry name" value="HI0933 insert domain-like"/>
    <property type="match status" value="1"/>
</dbReference>
<dbReference type="InterPro" id="IPR036188">
    <property type="entry name" value="FAD/NAD-bd_sf"/>
</dbReference>
<dbReference type="PANTHER" id="PTHR42887:SF2">
    <property type="entry name" value="OS12G0638800 PROTEIN"/>
    <property type="match status" value="1"/>
</dbReference>
<keyword evidence="3" id="KW-0274">FAD</keyword>